<feature type="domain" description="DUF4372" evidence="1">
    <location>
        <begin position="6"/>
        <end position="75"/>
    </location>
</feature>
<proteinExistence type="predicted"/>
<evidence type="ECO:0000313" key="3">
    <source>
        <dbReference type="Proteomes" id="UP000004956"/>
    </source>
</evidence>
<reference evidence="2 3" key="1">
    <citation type="submission" date="2011-11" db="EMBL/GenBank/DDBJ databases">
        <authorList>
            <person name="Weinstock G."/>
            <person name="Sodergren E."/>
            <person name="Clifton S."/>
            <person name="Fulton L."/>
            <person name="Fulton B."/>
            <person name="Courtney L."/>
            <person name="Fronick C."/>
            <person name="Harrison M."/>
            <person name="Strong C."/>
            <person name="Farmer C."/>
            <person name="Delahaunty K."/>
            <person name="Markovic C."/>
            <person name="Hall O."/>
            <person name="Minx P."/>
            <person name="Tomlinson C."/>
            <person name="Mitreva M."/>
            <person name="Hou S."/>
            <person name="Chen J."/>
            <person name="Wollam A."/>
            <person name="Pepin K.H."/>
            <person name="Johnson M."/>
            <person name="Bhonagiri V."/>
            <person name="Zhang X."/>
            <person name="Suruliraj S."/>
            <person name="Warren W."/>
            <person name="Chinwalla A."/>
            <person name="Mardis E.R."/>
            <person name="Wilson R.K."/>
        </authorList>
    </citation>
    <scope>NUCLEOTIDE SEQUENCE [LARGE SCALE GENOMIC DNA]</scope>
    <source>
        <strain evidence="2 3">YIT 11816</strain>
    </source>
</reference>
<dbReference type="STRING" id="762967.HMPREF9440_00073"/>
<accession>H3KBH8</accession>
<keyword evidence="3" id="KW-1185">Reference proteome</keyword>
<evidence type="ECO:0000259" key="1">
    <source>
        <dbReference type="Pfam" id="PF14294"/>
    </source>
</evidence>
<dbReference type="Proteomes" id="UP000004956">
    <property type="component" value="Unassembled WGS sequence"/>
</dbReference>
<evidence type="ECO:0000313" key="2">
    <source>
        <dbReference type="EMBL" id="EHY32530.1"/>
    </source>
</evidence>
<protein>
    <recommendedName>
        <fullName evidence="1">DUF4372 domain-containing protein</fullName>
    </recommendedName>
</protein>
<dbReference type="InterPro" id="IPR025399">
    <property type="entry name" value="DUF4372"/>
</dbReference>
<sequence>MKKATTTLFAQLVGMMPRSILEGIAAQFYKPGNASKFTVWDQLVALVFCHIGGCDSLREIEDGLYSALGSLNHAGGAQALKRTSLAYANARRDYRIFEQFYFKLLEHYADLFNLCFSSKYDKPVYAIDS</sequence>
<dbReference type="Pfam" id="PF14294">
    <property type="entry name" value="DUF4372"/>
    <property type="match status" value="1"/>
</dbReference>
<dbReference type="AlphaFoldDB" id="H3KBH8"/>
<dbReference type="OrthoDB" id="9796012at2"/>
<dbReference type="HOGENOM" id="CLU_154576_1_0_4"/>
<dbReference type="EMBL" id="AFBQ01000007">
    <property type="protein sequence ID" value="EHY32530.1"/>
    <property type="molecule type" value="Genomic_DNA"/>
</dbReference>
<organism evidence="2 3">
    <name type="scientific">Sutterella parvirubra YIT 11816</name>
    <dbReference type="NCBI Taxonomy" id="762967"/>
    <lineage>
        <taxon>Bacteria</taxon>
        <taxon>Pseudomonadati</taxon>
        <taxon>Pseudomonadota</taxon>
        <taxon>Betaproteobacteria</taxon>
        <taxon>Burkholderiales</taxon>
        <taxon>Sutterellaceae</taxon>
        <taxon>Sutterella</taxon>
    </lineage>
</organism>
<name>H3KBH8_9BURK</name>
<comment type="caution">
    <text evidence="2">The sequence shown here is derived from an EMBL/GenBank/DDBJ whole genome shotgun (WGS) entry which is preliminary data.</text>
</comment>
<dbReference type="RefSeq" id="WP_008540388.1">
    <property type="nucleotide sequence ID" value="NZ_JH604841.1"/>
</dbReference>
<gene>
    <name evidence="2" type="ORF">HMPREF9440_00073</name>
</gene>
<feature type="non-terminal residue" evidence="2">
    <location>
        <position position="129"/>
    </location>
</feature>